<keyword evidence="4" id="KW-0813">Transport</keyword>
<dbReference type="InterPro" id="IPR036163">
    <property type="entry name" value="HMA_dom_sf"/>
</dbReference>
<keyword evidence="12 15" id="KW-0472">Membrane</keyword>
<dbReference type="InterPro" id="IPR003457">
    <property type="entry name" value="Transprt_MerT"/>
</dbReference>
<sequence length="211" mass="22151">MDSPKEGTSTSFVGAGILAALAASLCCITPVLALLGGISGIAATFSWLEPFRPYLVGASVLVLGFAWYQKLKPQPAGQMDCACDEDEKPSFLQSKAFLGIVTAIAAVLLAFPYYSGAFFPKESPSTALAAPAATATRANLYIAGMTCSGCEHSVNNALRQTPGVVEANSSYSTGIAQVTYDKSKVDLSRLAQNVATETGYKVTKFEEVNQK</sequence>
<keyword evidence="8 15" id="KW-0812">Transmembrane</keyword>
<evidence type="ECO:0000256" key="10">
    <source>
        <dbReference type="ARBA" id="ARBA00022914"/>
    </source>
</evidence>
<dbReference type="EMBL" id="JACOAF010000003">
    <property type="protein sequence ID" value="MBC3538312.1"/>
    <property type="molecule type" value="Genomic_DNA"/>
</dbReference>
<dbReference type="NCBIfam" id="NF033556">
    <property type="entry name" value="MerTP_fusion"/>
    <property type="match status" value="1"/>
</dbReference>
<keyword evidence="10" id="KW-0476">Mercury</keyword>
<feature type="domain" description="HMA" evidence="16">
    <location>
        <begin position="136"/>
        <end position="203"/>
    </location>
</feature>
<evidence type="ECO:0000256" key="11">
    <source>
        <dbReference type="ARBA" id="ARBA00022989"/>
    </source>
</evidence>
<keyword evidence="6" id="KW-1003">Cell membrane</keyword>
<gene>
    <name evidence="17" type="primary">merTP</name>
    <name evidence="17" type="ORF">H7U12_01385</name>
</gene>
<evidence type="ECO:0000256" key="8">
    <source>
        <dbReference type="ARBA" id="ARBA00022692"/>
    </source>
</evidence>
<dbReference type="Gene3D" id="3.30.70.100">
    <property type="match status" value="1"/>
</dbReference>
<comment type="subcellular location">
    <subcellularLocation>
        <location evidence="1">Cell inner membrane</location>
        <topology evidence="1">Multi-pass membrane protein</topology>
    </subcellularLocation>
</comment>
<dbReference type="Pfam" id="PF00403">
    <property type="entry name" value="HMA"/>
    <property type="match status" value="1"/>
</dbReference>
<evidence type="ECO:0000256" key="1">
    <source>
        <dbReference type="ARBA" id="ARBA00004429"/>
    </source>
</evidence>
<proteinExistence type="inferred from homology"/>
<dbReference type="CDD" id="cd00371">
    <property type="entry name" value="HMA"/>
    <property type="match status" value="1"/>
</dbReference>
<dbReference type="PROSITE" id="PS50846">
    <property type="entry name" value="HMA_2"/>
    <property type="match status" value="1"/>
</dbReference>
<dbReference type="Pfam" id="PF02411">
    <property type="entry name" value="MerT"/>
    <property type="match status" value="1"/>
</dbReference>
<comment type="similarity">
    <text evidence="2">Belongs to the MerT family.</text>
</comment>
<feature type="transmembrane region" description="Helical" evidence="15">
    <location>
        <begin position="96"/>
        <end position="114"/>
    </location>
</feature>
<evidence type="ECO:0000256" key="12">
    <source>
        <dbReference type="ARBA" id="ARBA00023136"/>
    </source>
</evidence>
<feature type="transmembrane region" description="Helical" evidence="15">
    <location>
        <begin position="12"/>
        <end position="45"/>
    </location>
</feature>
<evidence type="ECO:0000259" key="16">
    <source>
        <dbReference type="PROSITE" id="PS50846"/>
    </source>
</evidence>
<evidence type="ECO:0000256" key="2">
    <source>
        <dbReference type="ARBA" id="ARBA00008224"/>
    </source>
</evidence>
<name>A0ABR6VN29_9BACT</name>
<evidence type="ECO:0000256" key="7">
    <source>
        <dbReference type="ARBA" id="ARBA00022519"/>
    </source>
</evidence>
<accession>A0ABR6VN29</accession>
<dbReference type="Proteomes" id="UP000659698">
    <property type="component" value="Unassembled WGS sequence"/>
</dbReference>
<keyword evidence="18" id="KW-1185">Reference proteome</keyword>
<keyword evidence="5" id="KW-0475">Mercuric resistance</keyword>
<evidence type="ECO:0000313" key="18">
    <source>
        <dbReference type="Proteomes" id="UP000659698"/>
    </source>
</evidence>
<evidence type="ECO:0000256" key="15">
    <source>
        <dbReference type="SAM" id="Phobius"/>
    </source>
</evidence>
<evidence type="ECO:0000256" key="14">
    <source>
        <dbReference type="ARBA" id="ARBA00045720"/>
    </source>
</evidence>
<evidence type="ECO:0000256" key="9">
    <source>
        <dbReference type="ARBA" id="ARBA00022723"/>
    </source>
</evidence>
<evidence type="ECO:0000256" key="13">
    <source>
        <dbReference type="ARBA" id="ARBA00030934"/>
    </source>
</evidence>
<evidence type="ECO:0000256" key="6">
    <source>
        <dbReference type="ARBA" id="ARBA00022475"/>
    </source>
</evidence>
<keyword evidence="11 15" id="KW-1133">Transmembrane helix</keyword>
<dbReference type="Gene3D" id="1.10.287.910">
    <property type="entry name" value="bacterial mercury transporter, merf"/>
    <property type="match status" value="1"/>
</dbReference>
<evidence type="ECO:0000256" key="5">
    <source>
        <dbReference type="ARBA" id="ARBA00022466"/>
    </source>
</evidence>
<organism evidence="17 18">
    <name type="scientific">Rufibacter sediminis</name>
    <dbReference type="NCBI Taxonomy" id="2762756"/>
    <lineage>
        <taxon>Bacteria</taxon>
        <taxon>Pseudomonadati</taxon>
        <taxon>Bacteroidota</taxon>
        <taxon>Cytophagia</taxon>
        <taxon>Cytophagales</taxon>
        <taxon>Hymenobacteraceae</taxon>
        <taxon>Rufibacter</taxon>
    </lineage>
</organism>
<comment type="function">
    <text evidence="14">Involved in mercury resistance. Probably transfers a mercuric ion from the periplasmic Hg(2+)-binding protein MerP to the cytoplasmic mercuric reductase MerA.</text>
</comment>
<keyword evidence="7" id="KW-0997">Cell inner membrane</keyword>
<feature type="transmembrane region" description="Helical" evidence="15">
    <location>
        <begin position="51"/>
        <end position="68"/>
    </location>
</feature>
<evidence type="ECO:0000313" key="17">
    <source>
        <dbReference type="EMBL" id="MBC3538312.1"/>
    </source>
</evidence>
<dbReference type="InterPro" id="IPR006121">
    <property type="entry name" value="HMA_dom"/>
</dbReference>
<evidence type="ECO:0000256" key="4">
    <source>
        <dbReference type="ARBA" id="ARBA00022448"/>
    </source>
</evidence>
<protein>
    <recommendedName>
        <fullName evidence="3">Mercuric transport protein MerT</fullName>
    </recommendedName>
    <alternativeName>
        <fullName evidence="13">Mercury ion transport protein</fullName>
    </alternativeName>
</protein>
<reference evidence="17 18" key="1">
    <citation type="journal article" date="2019" name="Int. J. Syst. Evol. Microbiol.">
        <title>Rufibacter sediminis sp. nov., isolated from freshwater lake sediment.</title>
        <authorList>
            <person name="Qu J.H."/>
            <person name="Zhang L.J."/>
            <person name="Fu Y.H."/>
            <person name="Li H.F."/>
        </authorList>
    </citation>
    <scope>NUCLEOTIDE SEQUENCE [LARGE SCALE GENOMIC DNA]</scope>
    <source>
        <strain evidence="17 18">H-1</strain>
    </source>
</reference>
<dbReference type="SUPFAM" id="SSF55008">
    <property type="entry name" value="HMA, heavy metal-associated domain"/>
    <property type="match status" value="1"/>
</dbReference>
<comment type="caution">
    <text evidence="17">The sequence shown here is derived from an EMBL/GenBank/DDBJ whole genome shotgun (WGS) entry which is preliminary data.</text>
</comment>
<keyword evidence="9" id="KW-0479">Metal-binding</keyword>
<evidence type="ECO:0000256" key="3">
    <source>
        <dbReference type="ARBA" id="ARBA00017053"/>
    </source>
</evidence>